<comment type="caution">
    <text evidence="2">The sequence shown here is derived from an EMBL/GenBank/DDBJ whole genome shotgun (WGS) entry which is preliminary data.</text>
</comment>
<dbReference type="Proteomes" id="UP000702544">
    <property type="component" value="Unassembled WGS sequence"/>
</dbReference>
<keyword evidence="1" id="KW-0472">Membrane</keyword>
<dbReference type="EMBL" id="JAACAK010000114">
    <property type="protein sequence ID" value="NIR76224.1"/>
    <property type="molecule type" value="Genomic_DNA"/>
</dbReference>
<name>A0AAE4Z9C8_9BACT</name>
<sequence>MRSTEVTGDESTREQPAPTHLMLAFGIGTLVGIGVAMTWLPERRRRRGLPRYLARRYHRARGASGAALSDLRGAGREMISDFTHELAANVEAAREQLTETTRDHLKGLRKLRRERRKLLR</sequence>
<evidence type="ECO:0000256" key="1">
    <source>
        <dbReference type="SAM" id="Phobius"/>
    </source>
</evidence>
<organism evidence="2 3">
    <name type="scientific">Candidatus Kutchimonas denitrificans</name>
    <dbReference type="NCBI Taxonomy" id="3056748"/>
    <lineage>
        <taxon>Bacteria</taxon>
        <taxon>Pseudomonadati</taxon>
        <taxon>Gemmatimonadota</taxon>
        <taxon>Gemmatimonadia</taxon>
        <taxon>Candidatus Palauibacterales</taxon>
        <taxon>Candidatus Palauibacteraceae</taxon>
        <taxon>Candidatus Kutchimonas</taxon>
    </lineage>
</organism>
<reference evidence="2 3" key="1">
    <citation type="submission" date="2020-01" db="EMBL/GenBank/DDBJ databases">
        <title>Genomes assembled from Gulf of Kutch pelagic sediment metagenomes.</title>
        <authorList>
            <person name="Chandrashekar M."/>
            <person name="Mahajan M.S."/>
            <person name="Dave K.J."/>
            <person name="Vatsa P."/>
            <person name="Nathani N.M."/>
        </authorList>
    </citation>
    <scope>NUCLEOTIDE SEQUENCE [LARGE SCALE GENOMIC DNA]</scope>
    <source>
        <strain evidence="2">KS3-K002</strain>
    </source>
</reference>
<proteinExistence type="predicted"/>
<protein>
    <submittedName>
        <fullName evidence="2">Uncharacterized protein</fullName>
    </submittedName>
</protein>
<accession>A0AAE4Z9C8</accession>
<dbReference type="AlphaFoldDB" id="A0AAE4Z9C8"/>
<keyword evidence="1" id="KW-0812">Transmembrane</keyword>
<evidence type="ECO:0000313" key="3">
    <source>
        <dbReference type="Proteomes" id="UP000702544"/>
    </source>
</evidence>
<evidence type="ECO:0000313" key="2">
    <source>
        <dbReference type="EMBL" id="NIR76224.1"/>
    </source>
</evidence>
<keyword evidence="1" id="KW-1133">Transmembrane helix</keyword>
<feature type="transmembrane region" description="Helical" evidence="1">
    <location>
        <begin position="20"/>
        <end position="40"/>
    </location>
</feature>
<gene>
    <name evidence="2" type="ORF">GWO12_14100</name>
</gene>